<protein>
    <submittedName>
        <fullName evidence="5">T9SS type A sorting domain-containing protein</fullName>
    </submittedName>
</protein>
<dbReference type="Proteomes" id="UP000552241">
    <property type="component" value="Unassembled WGS sequence"/>
</dbReference>
<evidence type="ECO:0000256" key="3">
    <source>
        <dbReference type="SAM" id="SignalP"/>
    </source>
</evidence>
<evidence type="ECO:0000256" key="2">
    <source>
        <dbReference type="SAM" id="MobiDB-lite"/>
    </source>
</evidence>
<accession>A0A838ZLM4</accession>
<feature type="compositionally biased region" description="Polar residues" evidence="2">
    <location>
        <begin position="388"/>
        <end position="403"/>
    </location>
</feature>
<dbReference type="InterPro" id="IPR026444">
    <property type="entry name" value="Secre_tail"/>
</dbReference>
<organism evidence="5 6">
    <name type="scientific">Moheibacter lacus</name>
    <dbReference type="NCBI Taxonomy" id="2745851"/>
    <lineage>
        <taxon>Bacteria</taxon>
        <taxon>Pseudomonadati</taxon>
        <taxon>Bacteroidota</taxon>
        <taxon>Flavobacteriia</taxon>
        <taxon>Flavobacteriales</taxon>
        <taxon>Weeksellaceae</taxon>
        <taxon>Moheibacter</taxon>
    </lineage>
</organism>
<feature type="chain" id="PRO_5033066720" evidence="3">
    <location>
        <begin position="23"/>
        <end position="1079"/>
    </location>
</feature>
<feature type="domain" description="Secretion system C-terminal sorting" evidence="4">
    <location>
        <begin position="1011"/>
        <end position="1074"/>
    </location>
</feature>
<dbReference type="RefSeq" id="WP_182042240.1">
    <property type="nucleotide sequence ID" value="NZ_JACDZE010000001.1"/>
</dbReference>
<dbReference type="EMBL" id="JACDZE010000001">
    <property type="protein sequence ID" value="MBA5628650.1"/>
    <property type="molecule type" value="Genomic_DNA"/>
</dbReference>
<name>A0A838ZLM4_9FLAO</name>
<dbReference type="Pfam" id="PF18962">
    <property type="entry name" value="Por_Secre_tail"/>
    <property type="match status" value="1"/>
</dbReference>
<reference evidence="5 6" key="1">
    <citation type="submission" date="2020-07" db="EMBL/GenBank/DDBJ databases">
        <title>Moheibacter lacus sp. nov., a member of the family Flavobacteriaceae isolated from freshwater lake sediment.</title>
        <authorList>
            <person name="Liu Y."/>
        </authorList>
    </citation>
    <scope>NUCLEOTIDE SEQUENCE [LARGE SCALE GENOMIC DNA]</scope>
    <source>
        <strain evidence="5 6">BDHS18</strain>
    </source>
</reference>
<evidence type="ECO:0000259" key="4">
    <source>
        <dbReference type="Pfam" id="PF18962"/>
    </source>
</evidence>
<dbReference type="AlphaFoldDB" id="A0A838ZLM4"/>
<feature type="signal peptide" evidence="3">
    <location>
        <begin position="1"/>
        <end position="22"/>
    </location>
</feature>
<keyword evidence="1 3" id="KW-0732">Signal</keyword>
<comment type="caution">
    <text evidence="5">The sequence shown here is derived from an EMBL/GenBank/DDBJ whole genome shotgun (WGS) entry which is preliminary data.</text>
</comment>
<keyword evidence="6" id="KW-1185">Reference proteome</keyword>
<feature type="region of interest" description="Disordered" evidence="2">
    <location>
        <begin position="335"/>
        <end position="403"/>
    </location>
</feature>
<sequence length="1079" mass="121218">MKCLRFIASTLLFGFGYLNVCAQDFTAEVENDYLKNSFEKSVQEISNEEIQTQLTQNFQFNQAYLRAPNSYIYDPELAENNQYAGLKIPVTKAFAVWESTDWFLNQPLNTNRTLSAYAYWEDVPGLIQKVEIETATEIENSKIIVKVNPKKGEGNALISLHLGSNGNSKDPVVWSWHVWVTDDPSNGVVYSQGIETDKAGNLFEAKYMDRNLGAVHNEINGDNWHKTAGLMYQWGRKDPIPPLVHKDYTFYEISGLIGIVRNREEGSRSTKLPEYIRPFENITQNLRLSVKNPLVYLLNNDTGTWFSSEQYKVNHSDPANIITWDLWGDNYRGGNSNADSSDSDKKNDSRSYENKSPYDPCPNGWRIPSYMGRTTTNNRHAPWGRKNSGGNDDTNPSRSDFLPTSRNISALDVKIHSGLGMDFTGSTDTGGNSRDIGVIPMTGYYVAYTNNGYPRVVYQDENAIAAFWTATYSLGGARYMRLVSDPQRPDIGVFGLNQIMVNQTSTSMEAMPIRCMEDPNLSIIGNFETEYIPATKTYFTDGLHNPNSYIINGETEILIPVNKAFSSYEQLFPEEDTLPNDQLVANVYWTDNADLVQTIQIVNSSGDHRNDFIRVQLESGQKGNAVISLHNGSISNPVYWSWHLWSVADEIQEITYVNQNELSATHHFVHATGNENPVLTTTFMDRNLGAIHDLPFEIISNPNSQELQNQVKHSGGLHYQWGRKDPIPSFQLVGGESYEVFVGESIQSNGTPNFSSLNQLNYLEQFTEVYSSYRMASGLVSGDTKYTEADKIIQYSVNHPFTFLHKGTTNPTDWISGELNLKADRWGHGEGKSIYDPCPAGWRVPDTFKVYENGRGSSPWYNGKKLGSLQGNPQFLNSHYGGQYFQYDNQSIGWFFADEDYSIGHFPTTGIIGKFSPNSIGGNNISQSITGVWTAAHTQQLKGLALAMSIGKVSGSDQKVIATGNISPAFGLNVRCAKDEVRYDGTVGQDYFKFDKLSNSKTFTEEEIQFFPNPVKDILNISSEADFQIEIYDVQGRMVKKGKFINQKIDLSSLNKGIYIGLLTQENTSEITTIKIIKK</sequence>
<evidence type="ECO:0000313" key="6">
    <source>
        <dbReference type="Proteomes" id="UP000552241"/>
    </source>
</evidence>
<evidence type="ECO:0000256" key="1">
    <source>
        <dbReference type="ARBA" id="ARBA00022729"/>
    </source>
</evidence>
<gene>
    <name evidence="5" type="ORF">HU137_02565</name>
</gene>
<proteinExistence type="predicted"/>
<feature type="compositionally biased region" description="Basic and acidic residues" evidence="2">
    <location>
        <begin position="342"/>
        <end position="353"/>
    </location>
</feature>
<evidence type="ECO:0000313" key="5">
    <source>
        <dbReference type="EMBL" id="MBA5628650.1"/>
    </source>
</evidence>
<dbReference type="NCBIfam" id="TIGR04183">
    <property type="entry name" value="Por_Secre_tail"/>
    <property type="match status" value="1"/>
</dbReference>